<evidence type="ECO:0000256" key="2">
    <source>
        <dbReference type="ARBA" id="ARBA00022490"/>
    </source>
</evidence>
<dbReference type="GO" id="GO:0051231">
    <property type="term" value="P:spindle elongation"/>
    <property type="evidence" value="ECO:0007669"/>
    <property type="project" value="TreeGrafter"/>
</dbReference>
<keyword evidence="3" id="KW-0597">Phosphoprotein</keyword>
<evidence type="ECO:0000256" key="5">
    <source>
        <dbReference type="ARBA" id="ARBA00022840"/>
    </source>
</evidence>
<feature type="coiled-coil region" evidence="10">
    <location>
        <begin position="1023"/>
        <end position="1245"/>
    </location>
</feature>
<evidence type="ECO:0000256" key="4">
    <source>
        <dbReference type="ARBA" id="ARBA00022741"/>
    </source>
</evidence>
<evidence type="ECO:0000256" key="6">
    <source>
        <dbReference type="ARBA" id="ARBA00023054"/>
    </source>
</evidence>
<evidence type="ECO:0000259" key="11">
    <source>
        <dbReference type="PROSITE" id="PS50067"/>
    </source>
</evidence>
<proteinExistence type="inferred from homology"/>
<organism evidence="12">
    <name type="scientific">Timema tahoe</name>
    <dbReference type="NCBI Taxonomy" id="61484"/>
    <lineage>
        <taxon>Eukaryota</taxon>
        <taxon>Metazoa</taxon>
        <taxon>Ecdysozoa</taxon>
        <taxon>Arthropoda</taxon>
        <taxon>Hexapoda</taxon>
        <taxon>Insecta</taxon>
        <taxon>Pterygota</taxon>
        <taxon>Neoptera</taxon>
        <taxon>Polyneoptera</taxon>
        <taxon>Phasmatodea</taxon>
        <taxon>Timematodea</taxon>
        <taxon>Timematoidea</taxon>
        <taxon>Timematidae</taxon>
        <taxon>Timema</taxon>
    </lineage>
</organism>
<dbReference type="Gene3D" id="1.10.287.1490">
    <property type="match status" value="1"/>
</dbReference>
<feature type="binding site" evidence="9">
    <location>
        <begin position="180"/>
        <end position="187"/>
    </location>
    <ligand>
        <name>ATP</name>
        <dbReference type="ChEBI" id="CHEBI:30616"/>
    </ligand>
</feature>
<dbReference type="EMBL" id="OE002243">
    <property type="protein sequence ID" value="CAD7458409.1"/>
    <property type="molecule type" value="Genomic_DNA"/>
</dbReference>
<evidence type="ECO:0000313" key="12">
    <source>
        <dbReference type="EMBL" id="CAD7458409.1"/>
    </source>
</evidence>
<dbReference type="Gene3D" id="3.40.850.10">
    <property type="entry name" value="Kinesin motor domain"/>
    <property type="match status" value="2"/>
</dbReference>
<dbReference type="Pfam" id="PF00225">
    <property type="entry name" value="Kinesin"/>
    <property type="match status" value="1"/>
</dbReference>
<dbReference type="GO" id="GO:0072686">
    <property type="term" value="C:mitotic spindle"/>
    <property type="evidence" value="ECO:0007669"/>
    <property type="project" value="TreeGrafter"/>
</dbReference>
<keyword evidence="2" id="KW-0963">Cytoplasm</keyword>
<dbReference type="GO" id="GO:0007018">
    <property type="term" value="P:microtubule-based movement"/>
    <property type="evidence" value="ECO:0007669"/>
    <property type="project" value="InterPro"/>
</dbReference>
<dbReference type="GO" id="GO:0008574">
    <property type="term" value="F:plus-end-directed microtubule motor activity"/>
    <property type="evidence" value="ECO:0007669"/>
    <property type="project" value="TreeGrafter"/>
</dbReference>
<evidence type="ECO:0000256" key="8">
    <source>
        <dbReference type="ARBA" id="ARBA00023212"/>
    </source>
</evidence>
<evidence type="ECO:0000256" key="3">
    <source>
        <dbReference type="ARBA" id="ARBA00022553"/>
    </source>
</evidence>
<dbReference type="GO" id="GO:0005876">
    <property type="term" value="C:spindle microtubule"/>
    <property type="evidence" value="ECO:0007669"/>
    <property type="project" value="TreeGrafter"/>
</dbReference>
<dbReference type="PANTHER" id="PTHR47970:SF29">
    <property type="entry name" value="KINESIN FAMILY MEMBER 20B"/>
    <property type="match status" value="1"/>
</dbReference>
<evidence type="ECO:0000256" key="7">
    <source>
        <dbReference type="ARBA" id="ARBA00023175"/>
    </source>
</evidence>
<dbReference type="PROSITE" id="PS50067">
    <property type="entry name" value="KINESIN_MOTOR_2"/>
    <property type="match status" value="1"/>
</dbReference>
<dbReference type="SUPFAM" id="SSF52540">
    <property type="entry name" value="P-loop containing nucleoside triphosphate hydrolases"/>
    <property type="match status" value="1"/>
</dbReference>
<keyword evidence="7 9" id="KW-0505">Motor protein</keyword>
<protein>
    <recommendedName>
        <fullName evidence="11">Kinesin motor domain-containing protein</fullName>
    </recommendedName>
</protein>
<dbReference type="PANTHER" id="PTHR47970">
    <property type="entry name" value="KINESIN-LIKE PROTEIN KIF11"/>
    <property type="match status" value="1"/>
</dbReference>
<reference evidence="12" key="1">
    <citation type="submission" date="2020-11" db="EMBL/GenBank/DDBJ databases">
        <authorList>
            <person name="Tran Van P."/>
        </authorList>
    </citation>
    <scope>NUCLEOTIDE SEQUENCE</scope>
</reference>
<evidence type="ECO:0000256" key="9">
    <source>
        <dbReference type="PROSITE-ProRule" id="PRU00283"/>
    </source>
</evidence>
<feature type="coiled-coil region" evidence="10">
    <location>
        <begin position="710"/>
        <end position="744"/>
    </location>
</feature>
<dbReference type="SMART" id="SM00129">
    <property type="entry name" value="KISc"/>
    <property type="match status" value="1"/>
</dbReference>
<feature type="domain" description="Kinesin motor" evidence="11">
    <location>
        <begin position="91"/>
        <end position="523"/>
    </location>
</feature>
<comment type="subcellular location">
    <subcellularLocation>
        <location evidence="1">Cytoplasm</location>
        <location evidence="1">Cytoskeleton</location>
        <location evidence="1">Spindle</location>
    </subcellularLocation>
</comment>
<feature type="coiled-coil region" evidence="10">
    <location>
        <begin position="773"/>
        <end position="997"/>
    </location>
</feature>
<evidence type="ECO:0000256" key="10">
    <source>
        <dbReference type="SAM" id="Coils"/>
    </source>
</evidence>
<dbReference type="GO" id="GO:0008017">
    <property type="term" value="F:microtubule binding"/>
    <property type="evidence" value="ECO:0007669"/>
    <property type="project" value="InterPro"/>
</dbReference>
<dbReference type="InterPro" id="IPR036961">
    <property type="entry name" value="Kinesin_motor_dom_sf"/>
</dbReference>
<keyword evidence="6 10" id="KW-0175">Coiled coil</keyword>
<sequence>MAVTMKRKQFTVYIAAFGPTGCGVNVSEDCLVAVLQILQASLSFNMAEDQSYLFPLQGSISEFSFKIPLGATKKNLLPMFEDILEDPKEDVVKVYLRIRPVAGIKRPFIVGLDDNQLTMEAPDDSATYKNDQHHKKYQHKFVFTKIFAPDADQRHIFEECVLEPIKNFIRGEDGLFFTYGTTNAGKTYTIQGTVTKPGIIPRALHLLFASIKGRVNTENNFKLINGSSLMVLDNSSALVELKYKQEILSKSFDTESIDTQSSLTETSSRSSEMEEFISSTFREMQHHLHKEQDSTFIKWDRCDMNFSVFVSFAEIYNENLYDLLEPPMEVLRRHRDGPKKRSLQFGRDLKGNTYIKGLRQIKVSSADEAFQVLLFGQNNLQFASTELNSVSSRSHCIFSIILVRHADTEDPVITTINTFSFCDLAGTERAKKTHNVGERLKESQNINTSLLVLGRCLKAIRHNQKTKDKCMVPFRDSKLTQLFRQPLLSKNSSVAMIVNINPDPHIFDETITVLKFSAVAMEQLMNLVEHYKARAREERQRNHTLEQDLRNEMADQASAMVAQVQQEWEDRHLRLGQAQEELADWRLKRLEEGYEKELKKCRLAQTKSHDTEQTAELQTQLDDLKARCSEMEQENRMLTELRIQSSKETQDLEVEVSRLKFQLSANNQDLTNAKKLLVAQMNDDSSSIVLELKLQLETERKTNLTHSTTIKELNETLESAKEDFQILTSERNELEEQLEISEKYVALKDEQLKDLSAQLRSCRSKLLEQSQHLDGKDETISKLNLHCHELEEEIKALKQTVITNQEWLSESRRNLEKSEIKCQDFETTIEEQKSSLEELGSKCQNYETIIEEQKSSLEEWRSKCQNYETIIEEQKSSLEEWRSKCQNYETIIEEQKSSLEEWRSKCQNYETIIEEQKSSILEWESKYQDIEATNLHLLQRVEELGRTRQDLESVVKEYDAESFNSHKDKALELERSLTELECRLKETSASYQDSQKTIEILKMTLKESEFSRLQATSIHIKNVSLLEISLAECKSQLKDLKDSHKDSLEKVKGFEKELVESESLIQSLRQQVLLHSEEKALKEAALAEQDAKLRDLETREQVYIVKVKDLEKTLEDLNSLLETVKLVHEKKREEEIVTLQKEVKNLLQCNLSMKEELDGKMAEVTRLKQEIKNHQTSGLCDDRKQLYTNYEVQVESLKVQLQTYKEEGILAEVFRSEVNKKTQEIERLKEENEQMHQEIDFHNSLRRLGRNFMMGLEIVM</sequence>
<dbReference type="InterPro" id="IPR047149">
    <property type="entry name" value="KIF11-like"/>
</dbReference>
<dbReference type="GO" id="GO:0005524">
    <property type="term" value="F:ATP binding"/>
    <property type="evidence" value="ECO:0007669"/>
    <property type="project" value="UniProtKB-UniRule"/>
</dbReference>
<accession>A0A7R9IHD3</accession>
<dbReference type="GO" id="GO:0005634">
    <property type="term" value="C:nucleus"/>
    <property type="evidence" value="ECO:0007669"/>
    <property type="project" value="TreeGrafter"/>
</dbReference>
<feature type="coiled-coil region" evidence="10">
    <location>
        <begin position="587"/>
        <end position="641"/>
    </location>
</feature>
<keyword evidence="8" id="KW-0206">Cytoskeleton</keyword>
<dbReference type="PRINTS" id="PR00380">
    <property type="entry name" value="KINESINHEAVY"/>
</dbReference>
<name>A0A7R9IHD3_9NEOP</name>
<keyword evidence="5 9" id="KW-0067">ATP-binding</keyword>
<dbReference type="InterPro" id="IPR001752">
    <property type="entry name" value="Kinesin_motor_dom"/>
</dbReference>
<dbReference type="AlphaFoldDB" id="A0A7R9IHD3"/>
<comment type="similarity">
    <text evidence="9">Belongs to the TRAFAC class myosin-kinesin ATPase superfamily. Kinesin family.</text>
</comment>
<feature type="coiled-coil region" evidence="10">
    <location>
        <begin position="521"/>
        <end position="555"/>
    </location>
</feature>
<dbReference type="InterPro" id="IPR027417">
    <property type="entry name" value="P-loop_NTPase"/>
</dbReference>
<keyword evidence="4 9" id="KW-0547">Nucleotide-binding</keyword>
<gene>
    <name evidence="12" type="ORF">TTEB3V08_LOCUS6389</name>
</gene>
<evidence type="ECO:0000256" key="1">
    <source>
        <dbReference type="ARBA" id="ARBA00004186"/>
    </source>
</evidence>
<dbReference type="GO" id="GO:0090307">
    <property type="term" value="P:mitotic spindle assembly"/>
    <property type="evidence" value="ECO:0007669"/>
    <property type="project" value="TreeGrafter"/>
</dbReference>